<reference evidence="2 3" key="1">
    <citation type="submission" date="2024-09" db="EMBL/GenBank/DDBJ databases">
        <authorList>
            <person name="Sun Q."/>
            <person name="Mori K."/>
        </authorList>
    </citation>
    <scope>NUCLEOTIDE SEQUENCE [LARGE SCALE GENOMIC DNA]</scope>
    <source>
        <strain evidence="2 3">CCM 3426</strain>
    </source>
</reference>
<keyword evidence="1" id="KW-0732">Signal</keyword>
<organism evidence="2 3">
    <name type="scientific">Nonomuraea spiralis</name>
    <dbReference type="NCBI Taxonomy" id="46182"/>
    <lineage>
        <taxon>Bacteria</taxon>
        <taxon>Bacillati</taxon>
        <taxon>Actinomycetota</taxon>
        <taxon>Actinomycetes</taxon>
        <taxon>Streptosporangiales</taxon>
        <taxon>Streptosporangiaceae</taxon>
        <taxon>Nonomuraea</taxon>
    </lineage>
</organism>
<sequence>MSLRRHLAAVAGSAVLCLAAAGLAPSPALAAPTGCTAWISGDYAYSTCTSGTGEHSVGVEQSHPLANPILLTGGWTTVGGVSSVRLMPWPVKRIWVNRRG</sequence>
<comment type="caution">
    <text evidence="2">The sequence shown here is derived from an EMBL/GenBank/DDBJ whole genome shotgun (WGS) entry which is preliminary data.</text>
</comment>
<evidence type="ECO:0000313" key="2">
    <source>
        <dbReference type="EMBL" id="MFB9203196.1"/>
    </source>
</evidence>
<dbReference type="EMBL" id="JBHMEI010000013">
    <property type="protein sequence ID" value="MFB9203196.1"/>
    <property type="molecule type" value="Genomic_DNA"/>
</dbReference>
<feature type="chain" id="PRO_5045965492" evidence="1">
    <location>
        <begin position="31"/>
        <end position="100"/>
    </location>
</feature>
<dbReference type="RefSeq" id="WP_189646314.1">
    <property type="nucleotide sequence ID" value="NZ_BMRC01000002.1"/>
</dbReference>
<protein>
    <submittedName>
        <fullName evidence="2">Uncharacterized protein</fullName>
    </submittedName>
</protein>
<dbReference type="Proteomes" id="UP001589647">
    <property type="component" value="Unassembled WGS sequence"/>
</dbReference>
<gene>
    <name evidence="2" type="ORF">ACFFV7_18495</name>
</gene>
<accession>A0ABV5IF81</accession>
<evidence type="ECO:0000256" key="1">
    <source>
        <dbReference type="SAM" id="SignalP"/>
    </source>
</evidence>
<evidence type="ECO:0000313" key="3">
    <source>
        <dbReference type="Proteomes" id="UP001589647"/>
    </source>
</evidence>
<name>A0ABV5IF81_9ACTN</name>
<feature type="signal peptide" evidence="1">
    <location>
        <begin position="1"/>
        <end position="30"/>
    </location>
</feature>
<keyword evidence="3" id="KW-1185">Reference proteome</keyword>
<proteinExistence type="predicted"/>